<dbReference type="Proteomes" id="UP000094463">
    <property type="component" value="Chromosome"/>
</dbReference>
<evidence type="ECO:0000313" key="3">
    <source>
        <dbReference type="Proteomes" id="UP000094463"/>
    </source>
</evidence>
<dbReference type="OrthoDB" id="9976580at2"/>
<dbReference type="RefSeq" id="WP_157101007.1">
    <property type="nucleotide sequence ID" value="NZ_CP012502.1"/>
</dbReference>
<sequence length="50" mass="5446">MSIRFRKYLIPAGVLVGLLTGFYTGNVREGIFIGIGLGLMAWGVTSKKDQ</sequence>
<keyword evidence="1" id="KW-0812">Transmembrane</keyword>
<evidence type="ECO:0000256" key="1">
    <source>
        <dbReference type="SAM" id="Phobius"/>
    </source>
</evidence>
<dbReference type="EMBL" id="CP012502">
    <property type="protein sequence ID" value="AOM84277.1"/>
    <property type="molecule type" value="Genomic_DNA"/>
</dbReference>
<gene>
    <name evidence="2" type="ORF">BBEV_2952</name>
</gene>
<proteinExistence type="predicted"/>
<keyword evidence="1" id="KW-0472">Membrane</keyword>
<organism evidence="2 3">
    <name type="scientific">Salisediminibacterium beveridgei</name>
    <dbReference type="NCBI Taxonomy" id="632773"/>
    <lineage>
        <taxon>Bacteria</taxon>
        <taxon>Bacillati</taxon>
        <taxon>Bacillota</taxon>
        <taxon>Bacilli</taxon>
        <taxon>Bacillales</taxon>
        <taxon>Bacillaceae</taxon>
        <taxon>Salisediminibacterium</taxon>
    </lineage>
</organism>
<keyword evidence="1" id="KW-1133">Transmembrane helix</keyword>
<dbReference type="STRING" id="632773.BBEV_2952"/>
<name>A0A1D7QZ32_9BACI</name>
<feature type="transmembrane region" description="Helical" evidence="1">
    <location>
        <begin position="30"/>
        <end position="46"/>
    </location>
</feature>
<feature type="transmembrane region" description="Helical" evidence="1">
    <location>
        <begin position="7"/>
        <end position="24"/>
    </location>
</feature>
<dbReference type="KEGG" id="bbev:BBEV_2952"/>
<evidence type="ECO:0000313" key="2">
    <source>
        <dbReference type="EMBL" id="AOM84277.1"/>
    </source>
</evidence>
<protein>
    <submittedName>
        <fullName evidence="2">Uncharacterized protein</fullName>
    </submittedName>
</protein>
<accession>A0A1D7QZ32</accession>
<keyword evidence="3" id="KW-1185">Reference proteome</keyword>
<dbReference type="AlphaFoldDB" id="A0A1D7QZ32"/>
<reference evidence="2 3" key="1">
    <citation type="submission" date="2015-08" db="EMBL/GenBank/DDBJ databases">
        <title>The complete genome sequence of Bacillus beveridgei MLTeJB.</title>
        <authorList>
            <person name="Hanson T.E."/>
            <person name="Mesa C."/>
            <person name="Basesman S.M."/>
            <person name="Oremland R.S."/>
        </authorList>
    </citation>
    <scope>NUCLEOTIDE SEQUENCE [LARGE SCALE GENOMIC DNA]</scope>
    <source>
        <strain evidence="2 3">MLTeJB</strain>
    </source>
</reference>